<keyword evidence="4" id="KW-0539">Nucleus</keyword>
<dbReference type="GO" id="GO:0003700">
    <property type="term" value="F:DNA-binding transcription factor activity"/>
    <property type="evidence" value="ECO:0000318"/>
    <property type="project" value="GO_Central"/>
</dbReference>
<dbReference type="OrthoDB" id="1928604at2759"/>
<feature type="region of interest" description="Disordered" evidence="5">
    <location>
        <begin position="104"/>
        <end position="259"/>
    </location>
</feature>
<accession>A0A2K1J7L0</accession>
<feature type="compositionally biased region" description="Basic and acidic residues" evidence="5">
    <location>
        <begin position="125"/>
        <end position="136"/>
    </location>
</feature>
<dbReference type="Gramene" id="Pp3c16_7710V3.5">
    <property type="protein sequence ID" value="Pp3c16_7710V3.5"/>
    <property type="gene ID" value="Pp3c16_7710"/>
</dbReference>
<sequence length="470" mass="50702">MHAMDKLRAAMGYPHGSGLTVDPTKGGLALQESSTQHSLQQLSYDPIFAERAAKYSTFGASNYPQTTYSSAFDTGRLRDVLEKESKIPRSASFSARLGALGTGVAQPFPGANLKDVGDGGTNGDRSPEETKLKCDQNHLNSEGVDATEGAKVSINESIEGATPQENSSSSQQAPRSATAQRKRKGNSAADGKGKVSSEDSKSMEAATEKTTPLKRQKSDTEDVKVVKTEQGSASENSGDSISPRSTLKGATSKPPQDLPKQDYIHVRARRGQATDSHSLAERVRREKISERMKFLQDLVPGCSKVTGKAVMLDEIINYVQSLQRQIEFLSMKLAAVNPPRLDHNYDLLSKDMLLRSRSPETTMVVSDPFAGRFGDHLQCPPMQNVSTASCNLEALYLRRSMSVPTMTSMVHSADHFSDPLSQVGSSLCDGDLQSVVEMGFIQGRQGGLNLSSQVSHGSSLCLTGKLKVEL</sequence>
<keyword evidence="2" id="KW-0805">Transcription regulation</keyword>
<dbReference type="PROSITE" id="PS50888">
    <property type="entry name" value="BHLH"/>
    <property type="match status" value="1"/>
</dbReference>
<dbReference type="RefSeq" id="XP_024397775.1">
    <property type="nucleotide sequence ID" value="XM_024542007.2"/>
</dbReference>
<proteinExistence type="predicted"/>
<dbReference type="InterPro" id="IPR036638">
    <property type="entry name" value="HLH_DNA-bd_sf"/>
</dbReference>
<dbReference type="RefSeq" id="XP_024397773.1">
    <property type="nucleotide sequence ID" value="XM_024542005.2"/>
</dbReference>
<dbReference type="FunCoup" id="A0A2K1J7L0">
    <property type="interactions" value="117"/>
</dbReference>
<feature type="domain" description="BHLH" evidence="6">
    <location>
        <begin position="272"/>
        <end position="322"/>
    </location>
</feature>
<evidence type="ECO:0000313" key="9">
    <source>
        <dbReference type="Proteomes" id="UP000006727"/>
    </source>
</evidence>
<dbReference type="EnsemblPlants" id="Pp3c16_7710V3.1">
    <property type="protein sequence ID" value="Pp3c16_7710V3.1"/>
    <property type="gene ID" value="Pp3c16_7710"/>
</dbReference>
<reference evidence="7 9" key="2">
    <citation type="journal article" date="2018" name="Plant J.">
        <title>The Physcomitrella patens chromosome-scale assembly reveals moss genome structure and evolution.</title>
        <authorList>
            <person name="Lang D."/>
            <person name="Ullrich K.K."/>
            <person name="Murat F."/>
            <person name="Fuchs J."/>
            <person name="Jenkins J."/>
            <person name="Haas F.B."/>
            <person name="Piednoel M."/>
            <person name="Gundlach H."/>
            <person name="Van Bel M."/>
            <person name="Meyberg R."/>
            <person name="Vives C."/>
            <person name="Morata J."/>
            <person name="Symeonidi A."/>
            <person name="Hiss M."/>
            <person name="Muchero W."/>
            <person name="Kamisugi Y."/>
            <person name="Saleh O."/>
            <person name="Blanc G."/>
            <person name="Decker E.L."/>
            <person name="van Gessel N."/>
            <person name="Grimwood J."/>
            <person name="Hayes R.D."/>
            <person name="Graham S.W."/>
            <person name="Gunter L.E."/>
            <person name="McDaniel S.F."/>
            <person name="Hoernstein S.N.W."/>
            <person name="Larsson A."/>
            <person name="Li F.W."/>
            <person name="Perroud P.F."/>
            <person name="Phillips J."/>
            <person name="Ranjan P."/>
            <person name="Rokshar D.S."/>
            <person name="Rothfels C.J."/>
            <person name="Schneider L."/>
            <person name="Shu S."/>
            <person name="Stevenson D.W."/>
            <person name="Thummler F."/>
            <person name="Tillich M."/>
            <person name="Villarreal Aguilar J.C."/>
            <person name="Widiez T."/>
            <person name="Wong G.K."/>
            <person name="Wymore A."/>
            <person name="Zhang Y."/>
            <person name="Zimmer A.D."/>
            <person name="Quatrano R.S."/>
            <person name="Mayer K.F.X."/>
            <person name="Goodstein D."/>
            <person name="Casacuberta J.M."/>
            <person name="Vandepoele K."/>
            <person name="Reski R."/>
            <person name="Cuming A.C."/>
            <person name="Tuskan G.A."/>
            <person name="Maumus F."/>
            <person name="Salse J."/>
            <person name="Schmutz J."/>
            <person name="Rensing S.A."/>
        </authorList>
    </citation>
    <scope>NUCLEOTIDE SEQUENCE [LARGE SCALE GENOMIC DNA]</scope>
    <source>
        <strain evidence="8 9">cv. Gransden 2004</strain>
    </source>
</reference>
<evidence type="ECO:0000259" key="6">
    <source>
        <dbReference type="PROSITE" id="PS50888"/>
    </source>
</evidence>
<dbReference type="GeneID" id="112292988"/>
<dbReference type="FunFam" id="4.10.280.10:FF:000002">
    <property type="entry name" value="Basic helix-loop-helix transcription factor"/>
    <property type="match status" value="1"/>
</dbReference>
<evidence type="ECO:0000313" key="7">
    <source>
        <dbReference type="EMBL" id="PNR37520.1"/>
    </source>
</evidence>
<dbReference type="Pfam" id="PF00010">
    <property type="entry name" value="HLH"/>
    <property type="match status" value="1"/>
</dbReference>
<dbReference type="AlphaFoldDB" id="A0A2K1J7L0"/>
<evidence type="ECO:0000256" key="4">
    <source>
        <dbReference type="ARBA" id="ARBA00023242"/>
    </source>
</evidence>
<evidence type="ECO:0000256" key="1">
    <source>
        <dbReference type="ARBA" id="ARBA00004123"/>
    </source>
</evidence>
<evidence type="ECO:0000256" key="2">
    <source>
        <dbReference type="ARBA" id="ARBA00023015"/>
    </source>
</evidence>
<dbReference type="SUPFAM" id="SSF47459">
    <property type="entry name" value="HLH, helix-loop-helix DNA-binding domain"/>
    <property type="match status" value="1"/>
</dbReference>
<dbReference type="RefSeq" id="XP_024397774.1">
    <property type="nucleotide sequence ID" value="XM_024542006.2"/>
</dbReference>
<dbReference type="CDD" id="cd18919">
    <property type="entry name" value="bHLH_AtBPE_like"/>
    <property type="match status" value="1"/>
</dbReference>
<dbReference type="KEGG" id="ppp:112292988"/>
<dbReference type="EMBL" id="ABEU02000016">
    <property type="protein sequence ID" value="PNR37520.1"/>
    <property type="molecule type" value="Genomic_DNA"/>
</dbReference>
<dbReference type="EnsemblPlants" id="Pp3c16_7710V3.2">
    <property type="protein sequence ID" value="Pp3c16_7710V3.2"/>
    <property type="gene ID" value="Pp3c16_7710"/>
</dbReference>
<protein>
    <recommendedName>
        <fullName evidence="6">BHLH domain-containing protein</fullName>
    </recommendedName>
</protein>
<evidence type="ECO:0000313" key="8">
    <source>
        <dbReference type="EnsemblPlants" id="Pp3c16_7710V3.1"/>
    </source>
</evidence>
<dbReference type="PANTHER" id="PTHR12565">
    <property type="entry name" value="STEROL REGULATORY ELEMENT-BINDING PROTEIN"/>
    <property type="match status" value="1"/>
</dbReference>
<dbReference type="InterPro" id="IPR011598">
    <property type="entry name" value="bHLH_dom"/>
</dbReference>
<reference evidence="7 9" key="1">
    <citation type="journal article" date="2008" name="Science">
        <title>The Physcomitrella genome reveals evolutionary insights into the conquest of land by plants.</title>
        <authorList>
            <person name="Rensing S."/>
            <person name="Lang D."/>
            <person name="Zimmer A."/>
            <person name="Terry A."/>
            <person name="Salamov A."/>
            <person name="Shapiro H."/>
            <person name="Nishiyama T."/>
            <person name="Perroud P.-F."/>
            <person name="Lindquist E."/>
            <person name="Kamisugi Y."/>
            <person name="Tanahashi T."/>
            <person name="Sakakibara K."/>
            <person name="Fujita T."/>
            <person name="Oishi K."/>
            <person name="Shin-I T."/>
            <person name="Kuroki Y."/>
            <person name="Toyoda A."/>
            <person name="Suzuki Y."/>
            <person name="Hashimoto A."/>
            <person name="Yamaguchi K."/>
            <person name="Sugano A."/>
            <person name="Kohara Y."/>
            <person name="Fujiyama A."/>
            <person name="Anterola A."/>
            <person name="Aoki S."/>
            <person name="Ashton N."/>
            <person name="Barbazuk W.B."/>
            <person name="Barker E."/>
            <person name="Bennetzen J."/>
            <person name="Bezanilla M."/>
            <person name="Blankenship R."/>
            <person name="Cho S.H."/>
            <person name="Dutcher S."/>
            <person name="Estelle M."/>
            <person name="Fawcett J.A."/>
            <person name="Gundlach H."/>
            <person name="Hanada K."/>
            <person name="Heyl A."/>
            <person name="Hicks K.A."/>
            <person name="Hugh J."/>
            <person name="Lohr M."/>
            <person name="Mayer K."/>
            <person name="Melkozernov A."/>
            <person name="Murata T."/>
            <person name="Nelson D."/>
            <person name="Pils B."/>
            <person name="Prigge M."/>
            <person name="Reiss B."/>
            <person name="Renner T."/>
            <person name="Rombauts S."/>
            <person name="Rushton P."/>
            <person name="Sanderfoot A."/>
            <person name="Schween G."/>
            <person name="Shiu S.-H."/>
            <person name="Stueber K."/>
            <person name="Theodoulou F.L."/>
            <person name="Tu H."/>
            <person name="Van de Peer Y."/>
            <person name="Verrier P.J."/>
            <person name="Waters E."/>
            <person name="Wood A."/>
            <person name="Yang L."/>
            <person name="Cove D."/>
            <person name="Cuming A."/>
            <person name="Hasebe M."/>
            <person name="Lucas S."/>
            <person name="Mishler D.B."/>
            <person name="Reski R."/>
            <person name="Grigoriev I."/>
            <person name="Quatrano R.S."/>
            <person name="Boore J.L."/>
        </authorList>
    </citation>
    <scope>NUCLEOTIDE SEQUENCE [LARGE SCALE GENOMIC DNA]</scope>
    <source>
        <strain evidence="8 9">cv. Gransden 2004</strain>
    </source>
</reference>
<dbReference type="PaxDb" id="3218-PP1S194_88V6.1"/>
<dbReference type="Gramene" id="Pp3c16_7710V3.3">
    <property type="protein sequence ID" value="Pp3c16_7710V3.3"/>
    <property type="gene ID" value="Pp3c16_7710"/>
</dbReference>
<gene>
    <name evidence="8" type="primary">LOC112292988</name>
    <name evidence="7" type="ORF">PHYPA_020629</name>
</gene>
<name>A0A2K1J7L0_PHYPA</name>
<dbReference type="EnsemblPlants" id="Pp3c16_7710V3.3">
    <property type="protein sequence ID" value="Pp3c16_7710V3.3"/>
    <property type="gene ID" value="Pp3c16_7710"/>
</dbReference>
<dbReference type="EnsemblPlants" id="Pp3c16_7710V3.5">
    <property type="protein sequence ID" value="Pp3c16_7710V3.5"/>
    <property type="gene ID" value="Pp3c16_7710"/>
</dbReference>
<dbReference type="Gene3D" id="4.10.280.10">
    <property type="entry name" value="Helix-loop-helix DNA-binding domain"/>
    <property type="match status" value="1"/>
</dbReference>
<feature type="compositionally biased region" description="Basic and acidic residues" evidence="5">
    <location>
        <begin position="216"/>
        <end position="227"/>
    </location>
</feature>
<dbReference type="Proteomes" id="UP000006727">
    <property type="component" value="Chromosome 16"/>
</dbReference>
<keyword evidence="9" id="KW-1185">Reference proteome</keyword>
<dbReference type="Gramene" id="Pp3c16_7710V3.2">
    <property type="protein sequence ID" value="Pp3c16_7710V3.2"/>
    <property type="gene ID" value="Pp3c16_7710"/>
</dbReference>
<dbReference type="GO" id="GO:0046983">
    <property type="term" value="F:protein dimerization activity"/>
    <property type="evidence" value="ECO:0007669"/>
    <property type="project" value="InterPro"/>
</dbReference>
<feature type="compositionally biased region" description="Polar residues" evidence="5">
    <location>
        <begin position="229"/>
        <end position="249"/>
    </location>
</feature>
<keyword evidence="3" id="KW-0804">Transcription</keyword>
<evidence type="ECO:0000256" key="3">
    <source>
        <dbReference type="ARBA" id="ARBA00023163"/>
    </source>
</evidence>
<comment type="subcellular location">
    <subcellularLocation>
        <location evidence="1">Nucleus</location>
    </subcellularLocation>
</comment>
<feature type="compositionally biased region" description="Basic and acidic residues" evidence="5">
    <location>
        <begin position="191"/>
        <end position="202"/>
    </location>
</feature>
<organism evidence="7">
    <name type="scientific">Physcomitrium patens</name>
    <name type="common">Spreading-leaved earth moss</name>
    <name type="synonym">Physcomitrella patens</name>
    <dbReference type="NCBI Taxonomy" id="3218"/>
    <lineage>
        <taxon>Eukaryota</taxon>
        <taxon>Viridiplantae</taxon>
        <taxon>Streptophyta</taxon>
        <taxon>Embryophyta</taxon>
        <taxon>Bryophyta</taxon>
        <taxon>Bryophytina</taxon>
        <taxon>Bryopsida</taxon>
        <taxon>Funariidae</taxon>
        <taxon>Funariales</taxon>
        <taxon>Funariaceae</taxon>
        <taxon>Physcomitrium</taxon>
    </lineage>
</organism>
<dbReference type="SMART" id="SM00353">
    <property type="entry name" value="HLH"/>
    <property type="match status" value="1"/>
</dbReference>
<dbReference type="Gramene" id="Pp3c16_7710V3.1">
    <property type="protein sequence ID" value="Pp3c16_7710V3.1"/>
    <property type="gene ID" value="Pp3c16_7710"/>
</dbReference>
<reference evidence="8" key="3">
    <citation type="submission" date="2020-12" db="UniProtKB">
        <authorList>
            <consortium name="EnsemblPlants"/>
        </authorList>
    </citation>
    <scope>IDENTIFICATION</scope>
</reference>
<feature type="compositionally biased region" description="Polar residues" evidence="5">
    <location>
        <begin position="163"/>
        <end position="179"/>
    </location>
</feature>
<evidence type="ECO:0000256" key="5">
    <source>
        <dbReference type="SAM" id="MobiDB-lite"/>
    </source>
</evidence>
<dbReference type="InterPro" id="IPR024097">
    <property type="entry name" value="bHLH_ZIP_TF"/>
</dbReference>
<dbReference type="PANTHER" id="PTHR12565:SF184">
    <property type="entry name" value="BHLH TRANSCRIPTION FACTOR"/>
    <property type="match status" value="1"/>
</dbReference>
<dbReference type="GO" id="GO:0005634">
    <property type="term" value="C:nucleus"/>
    <property type="evidence" value="ECO:0000318"/>
    <property type="project" value="GO_Central"/>
</dbReference>